<dbReference type="Proteomes" id="UP000515291">
    <property type="component" value="Chromosome"/>
</dbReference>
<dbReference type="EMBL" id="CP050292">
    <property type="protein sequence ID" value="QND71618.1"/>
    <property type="molecule type" value="Genomic_DNA"/>
</dbReference>
<dbReference type="RefSeq" id="WP_184517499.1">
    <property type="nucleotide sequence ID" value="NZ_CP050292.1"/>
</dbReference>
<name>A0A7G6TXY6_9BRAD</name>
<accession>A0A7G6TXY6</accession>
<protein>
    <submittedName>
        <fullName evidence="1">Uncharacterized protein</fullName>
    </submittedName>
</protein>
<reference evidence="2" key="1">
    <citation type="journal article" date="2020" name="Mol. Plant Microbe">
        <title>Rhizobial microsymbionts of the narrowly endemic Oxytropis species growing in Kamchatka are characterized by significant genetic diversity and possess a set of genes that are associated with T3SS and T6SS secretion systems and can affect the development of symbiosis.</title>
        <authorList>
            <person name="Safronova V."/>
            <person name="Guro P."/>
            <person name="Sazanova A."/>
            <person name="Kuznetsova I."/>
            <person name="Belimov A."/>
            <person name="Yakubov V."/>
            <person name="Chirak E."/>
            <person name="Afonin A."/>
            <person name="Gogolev Y."/>
            <person name="Andronov E."/>
            <person name="Tikhonovich I."/>
        </authorList>
    </citation>
    <scope>NUCLEOTIDE SEQUENCE [LARGE SCALE GENOMIC DNA]</scope>
    <source>
        <strain evidence="2">581</strain>
    </source>
</reference>
<organism evidence="1 2">
    <name type="scientific">Tardiphaga robiniae</name>
    <dbReference type="NCBI Taxonomy" id="943830"/>
    <lineage>
        <taxon>Bacteria</taxon>
        <taxon>Pseudomonadati</taxon>
        <taxon>Pseudomonadota</taxon>
        <taxon>Alphaproteobacteria</taxon>
        <taxon>Hyphomicrobiales</taxon>
        <taxon>Nitrobacteraceae</taxon>
        <taxon>Tardiphaga</taxon>
    </lineage>
</organism>
<dbReference type="KEGG" id="trb:HB776_10530"/>
<gene>
    <name evidence="1" type="ORF">HB776_10530</name>
</gene>
<evidence type="ECO:0000313" key="2">
    <source>
        <dbReference type="Proteomes" id="UP000515291"/>
    </source>
</evidence>
<evidence type="ECO:0000313" key="1">
    <source>
        <dbReference type="EMBL" id="QND71618.1"/>
    </source>
</evidence>
<sequence length="125" mass="13493">MFGRRFVLIATIVCAVGALTGGSALLFWPEPDNWTEEAKACVGDKYVGFWQDNGKYSFKMDFENNCARKIACGIDVTVTNAKGSVKDHGTVIIPARGQTPSEASYSIPTSSSSGMAQTARNCRFV</sequence>
<dbReference type="AlphaFoldDB" id="A0A7G6TXY6"/>
<proteinExistence type="predicted"/>